<feature type="transmembrane region" description="Helical" evidence="1">
    <location>
        <begin position="20"/>
        <end position="45"/>
    </location>
</feature>
<reference evidence="3" key="1">
    <citation type="journal article" date="2016" name="Stand. Genomic Sci.">
        <title>Complete genome sequence of Methanospirillum hungatei type strain JF1.</title>
        <authorList>
            <person name="Gunsalus R.P."/>
            <person name="Cook L.E."/>
            <person name="Crable B."/>
            <person name="Rohlin L."/>
            <person name="McDonald E."/>
            <person name="Mouttaki H."/>
            <person name="Sieber J.R."/>
            <person name="Poweleit N."/>
            <person name="Zhou H."/>
            <person name="Lapidus A.L."/>
            <person name="Daligault H.E."/>
            <person name="Land M."/>
            <person name="Gilna P."/>
            <person name="Ivanova N."/>
            <person name="Kyrpides N."/>
            <person name="Culley D.E."/>
            <person name="McInerney M.J."/>
        </authorList>
    </citation>
    <scope>NUCLEOTIDE SEQUENCE [LARGE SCALE GENOMIC DNA]</scope>
    <source>
        <strain evidence="3">ATCC 27890 / DSM 864 / NBRC 100397 / JF-1</strain>
    </source>
</reference>
<dbReference type="EMBL" id="CP000254">
    <property type="protein sequence ID" value="ABD42009.1"/>
    <property type="molecule type" value="Genomic_DNA"/>
</dbReference>
<dbReference type="AlphaFoldDB" id="Q2FRP8"/>
<accession>Q2FRP8</accession>
<keyword evidence="1" id="KW-0812">Transmembrane</keyword>
<evidence type="ECO:0000313" key="3">
    <source>
        <dbReference type="Proteomes" id="UP000001941"/>
    </source>
</evidence>
<protein>
    <recommendedName>
        <fullName evidence="4">DUF3566 domain-containing protein</fullName>
    </recommendedName>
</protein>
<name>Q2FRP8_METHJ</name>
<keyword evidence="1" id="KW-0472">Membrane</keyword>
<keyword evidence="3" id="KW-1185">Reference proteome</keyword>
<dbReference type="KEGG" id="mhu:Mhun_2304"/>
<evidence type="ECO:0000256" key="1">
    <source>
        <dbReference type="SAM" id="Phobius"/>
    </source>
</evidence>
<evidence type="ECO:0008006" key="4">
    <source>
        <dbReference type="Google" id="ProtNLM"/>
    </source>
</evidence>
<proteinExistence type="predicted"/>
<keyword evidence="1" id="KW-1133">Transmembrane helix</keyword>
<dbReference type="HOGENOM" id="CLU_2079427_0_0_2"/>
<dbReference type="Proteomes" id="UP000001941">
    <property type="component" value="Chromosome"/>
</dbReference>
<evidence type="ECO:0000313" key="2">
    <source>
        <dbReference type="EMBL" id="ABD42009.1"/>
    </source>
</evidence>
<gene>
    <name evidence="2" type="ordered locus">Mhun_2304</name>
</gene>
<organism evidence="2 3">
    <name type="scientific">Methanospirillum hungatei JF-1 (strain ATCC 27890 / DSM 864 / NBRC 100397 / JF-1)</name>
    <dbReference type="NCBI Taxonomy" id="323259"/>
    <lineage>
        <taxon>Archaea</taxon>
        <taxon>Methanobacteriati</taxon>
        <taxon>Methanobacteriota</taxon>
        <taxon>Stenosarchaea group</taxon>
        <taxon>Methanomicrobia</taxon>
        <taxon>Methanomicrobiales</taxon>
        <taxon>Methanospirillaceae</taxon>
        <taxon>Methanospirillum</taxon>
    </lineage>
</organism>
<dbReference type="EnsemblBacteria" id="ABD42009">
    <property type="protein sequence ID" value="ABD42009"/>
    <property type="gene ID" value="Mhun_2304"/>
</dbReference>
<sequence length="117" mass="12749">MTEEVLKIQSVHPISLIQCLIPFGALIGMISGIFLTLFGFGVFWLRFPSHLGLQEIFDPLIIFGTITGAFFGVVMGVISSIILGSIIAIIFNQTCRITGGLILKVKRGEDLNEHSSL</sequence>
<dbReference type="InParanoid" id="Q2FRP8"/>
<feature type="transmembrane region" description="Helical" evidence="1">
    <location>
        <begin position="60"/>
        <end position="91"/>
    </location>
</feature>